<evidence type="ECO:0000259" key="4">
    <source>
        <dbReference type="Pfam" id="PF01965"/>
    </source>
</evidence>
<dbReference type="OMA" id="YGMRIVA"/>
<dbReference type="GO" id="GO:0005737">
    <property type="term" value="C:cytoplasm"/>
    <property type="evidence" value="ECO:0007669"/>
    <property type="project" value="TreeGrafter"/>
</dbReference>
<dbReference type="InterPro" id="IPR002818">
    <property type="entry name" value="DJ-1/PfpI"/>
</dbReference>
<dbReference type="PANTHER" id="PTHR48094">
    <property type="entry name" value="PROTEIN/NUCLEIC ACID DEGLYCASE DJ-1-RELATED"/>
    <property type="match status" value="1"/>
</dbReference>
<feature type="domain" description="DJ-1/PfpI" evidence="4">
    <location>
        <begin position="146"/>
        <end position="313"/>
    </location>
</feature>
<evidence type="ECO:0000256" key="3">
    <source>
        <dbReference type="SAM" id="MobiDB-lite"/>
    </source>
</evidence>
<feature type="compositionally biased region" description="Pro residues" evidence="3">
    <location>
        <begin position="67"/>
        <end position="76"/>
    </location>
</feature>
<keyword evidence="2" id="KW-0677">Repeat</keyword>
<dbReference type="SUPFAM" id="SSF52317">
    <property type="entry name" value="Class I glutamine amidotransferase-like"/>
    <property type="match status" value="2"/>
</dbReference>
<dbReference type="Proteomes" id="UP000298652">
    <property type="component" value="Chromosome 5"/>
</dbReference>
<dbReference type="InterPro" id="IPR050325">
    <property type="entry name" value="Prot/Nucl_acid_deglycase"/>
</dbReference>
<feature type="domain" description="DJ-1/PfpI" evidence="4">
    <location>
        <begin position="352"/>
        <end position="506"/>
    </location>
</feature>
<dbReference type="EMBL" id="CM016556">
    <property type="protein sequence ID" value="TKW14176.1"/>
    <property type="molecule type" value="Genomic_DNA"/>
</dbReference>
<dbReference type="NCBIfam" id="TIGR01383">
    <property type="entry name" value="not_thiJ"/>
    <property type="match status" value="2"/>
</dbReference>
<comment type="similarity">
    <text evidence="1">Belongs to the peptidase C56 family.</text>
</comment>
<evidence type="ECO:0000313" key="5">
    <source>
        <dbReference type="EMBL" id="TKW14176.1"/>
    </source>
</evidence>
<dbReference type="Gene3D" id="3.40.50.880">
    <property type="match status" value="2"/>
</dbReference>
<dbReference type="FunFam" id="3.40.50.880:FF:000015">
    <property type="entry name" value="Protein DJ-1 homolog C"/>
    <property type="match status" value="2"/>
</dbReference>
<organism evidence="5 6">
    <name type="scientific">Setaria viridis</name>
    <name type="common">Green bristlegrass</name>
    <name type="synonym">Setaria italica subsp. viridis</name>
    <dbReference type="NCBI Taxonomy" id="4556"/>
    <lineage>
        <taxon>Eukaryota</taxon>
        <taxon>Viridiplantae</taxon>
        <taxon>Streptophyta</taxon>
        <taxon>Embryophyta</taxon>
        <taxon>Tracheophyta</taxon>
        <taxon>Spermatophyta</taxon>
        <taxon>Magnoliopsida</taxon>
        <taxon>Liliopsida</taxon>
        <taxon>Poales</taxon>
        <taxon>Poaceae</taxon>
        <taxon>PACMAD clade</taxon>
        <taxon>Panicoideae</taxon>
        <taxon>Panicodae</taxon>
        <taxon>Paniceae</taxon>
        <taxon>Cenchrinae</taxon>
        <taxon>Setaria</taxon>
    </lineage>
</organism>
<protein>
    <recommendedName>
        <fullName evidence="4">DJ-1/PfpI domain-containing protein</fullName>
    </recommendedName>
</protein>
<proteinExistence type="inferred from homology"/>
<evidence type="ECO:0000256" key="1">
    <source>
        <dbReference type="ARBA" id="ARBA00008542"/>
    </source>
</evidence>
<evidence type="ECO:0000313" key="6">
    <source>
        <dbReference type="Proteomes" id="UP000298652"/>
    </source>
</evidence>
<dbReference type="PANTHER" id="PTHR48094:SF15">
    <property type="entry name" value="OS01G0217500 PROTEIN"/>
    <property type="match status" value="1"/>
</dbReference>
<sequence length="524" mass="54489">MEFDLLRGAGGATPSGRVEKTWVVGSMMAGPYGRTPALLRRQCARGARRHVPPRRALALPPTDTAPAPAPPPPPGTAPHLATPHRTCPYLRPAELVPWCAPLLHITPQSTPPTGFTRTSSSSSSKRSEHPDPPIHPAMASPAPPVKKVLVPITAGTEPVEASVPIDVLRRAGADVTVAAAGGADGLLVEVMYGVKIVADANVADCADASYDLVALPGGVPGAANLRGCGALESIVRRQALKGGLYAAICAAPPLALGRWGLLDGVKATAHPAFVENFPAEVTAVDANVVVDGKVVTGSGPATAMEFALALVEQLYGKDKVDQIAKPMLVRYEHGYTFKELNPIQWQCSGTPKVLIPLANGNEDMEVITIIDALRRANADVVVASAEDGVEVVGRYGMRIVADVLLGAAADQQFDLIVVPGGMPGAKTLAGKEKLVALLKKQAAANMPYGSICDATAQVLEPHGLLKGKKATAADGSECEDRVVVDGNVITSRSPGTAMEFAVAIVEKLMGREAAREVAEGLLFV</sequence>
<feature type="region of interest" description="Disordered" evidence="3">
    <location>
        <begin position="107"/>
        <end position="142"/>
    </location>
</feature>
<reference evidence="5" key="1">
    <citation type="submission" date="2019-03" db="EMBL/GenBank/DDBJ databases">
        <title>WGS assembly of Setaria viridis.</title>
        <authorList>
            <person name="Huang P."/>
            <person name="Jenkins J."/>
            <person name="Grimwood J."/>
            <person name="Barry K."/>
            <person name="Healey A."/>
            <person name="Mamidi S."/>
            <person name="Sreedasyam A."/>
            <person name="Shu S."/>
            <person name="Feldman M."/>
            <person name="Wu J."/>
            <person name="Yu Y."/>
            <person name="Chen C."/>
            <person name="Johnson J."/>
            <person name="Rokhsar D."/>
            <person name="Baxter I."/>
            <person name="Schmutz J."/>
            <person name="Brutnell T."/>
            <person name="Kellogg E."/>
        </authorList>
    </citation>
    <scope>NUCLEOTIDE SEQUENCE [LARGE SCALE GENOMIC DNA]</scope>
</reference>
<keyword evidence="6" id="KW-1185">Reference proteome</keyword>
<dbReference type="InterPro" id="IPR029062">
    <property type="entry name" value="Class_I_gatase-like"/>
</dbReference>
<dbReference type="InterPro" id="IPR006287">
    <property type="entry name" value="DJ-1"/>
</dbReference>
<dbReference type="AlphaFoldDB" id="A0A4V6D6F6"/>
<feature type="compositionally biased region" description="Low complexity" evidence="3">
    <location>
        <begin position="56"/>
        <end position="66"/>
    </location>
</feature>
<gene>
    <name evidence="5" type="ORF">SEVIR_5G150400v2</name>
</gene>
<dbReference type="CDD" id="cd03135">
    <property type="entry name" value="GATase1_DJ-1"/>
    <property type="match status" value="2"/>
</dbReference>
<evidence type="ECO:0000256" key="2">
    <source>
        <dbReference type="ARBA" id="ARBA00022737"/>
    </source>
</evidence>
<dbReference type="Gramene" id="TKW14176">
    <property type="protein sequence ID" value="TKW14176"/>
    <property type="gene ID" value="SEVIR_5G150400v2"/>
</dbReference>
<feature type="compositionally biased region" description="Low complexity" evidence="3">
    <location>
        <begin position="111"/>
        <end position="124"/>
    </location>
</feature>
<dbReference type="Pfam" id="PF01965">
    <property type="entry name" value="DJ-1_PfpI"/>
    <property type="match status" value="2"/>
</dbReference>
<name>A0A4V6D6F6_SETVI</name>
<dbReference type="GO" id="GO:1903189">
    <property type="term" value="P:glyoxal metabolic process"/>
    <property type="evidence" value="ECO:0007669"/>
    <property type="project" value="TreeGrafter"/>
</dbReference>
<accession>A0A4V6D6F6</accession>
<feature type="region of interest" description="Disordered" evidence="3">
    <location>
        <begin position="45"/>
        <end position="83"/>
    </location>
</feature>